<dbReference type="InterPro" id="IPR041126">
    <property type="entry name" value="CPAF_PDZ"/>
</dbReference>
<dbReference type="Proteomes" id="UP001156691">
    <property type="component" value="Unassembled WGS sequence"/>
</dbReference>
<dbReference type="InterPro" id="IPR036034">
    <property type="entry name" value="PDZ_sf"/>
</dbReference>
<organism evidence="3 4">
    <name type="scientific">Devosia nitrariae</name>
    <dbReference type="NCBI Taxonomy" id="2071872"/>
    <lineage>
        <taxon>Bacteria</taxon>
        <taxon>Pseudomonadati</taxon>
        <taxon>Pseudomonadota</taxon>
        <taxon>Alphaproteobacteria</taxon>
        <taxon>Hyphomicrobiales</taxon>
        <taxon>Devosiaceae</taxon>
        <taxon>Devosia</taxon>
    </lineage>
</organism>
<dbReference type="EMBL" id="BSNS01000007">
    <property type="protein sequence ID" value="GLQ53945.1"/>
    <property type="molecule type" value="Genomic_DNA"/>
</dbReference>
<evidence type="ECO:0000313" key="4">
    <source>
        <dbReference type="Proteomes" id="UP001156691"/>
    </source>
</evidence>
<dbReference type="Gene3D" id="3.90.226.10">
    <property type="entry name" value="2-enoyl-CoA Hydratase, Chain A, domain 1"/>
    <property type="match status" value="1"/>
</dbReference>
<evidence type="ECO:0000313" key="3">
    <source>
        <dbReference type="EMBL" id="GLQ53945.1"/>
    </source>
</evidence>
<accession>A0ABQ5W1L1</accession>
<dbReference type="Gene3D" id="2.30.42.10">
    <property type="match status" value="1"/>
</dbReference>
<comment type="caution">
    <text evidence="3">The sequence shown here is derived from an EMBL/GenBank/DDBJ whole genome shotgun (WGS) entry which is preliminary data.</text>
</comment>
<name>A0ABQ5W1L1_9HYPH</name>
<evidence type="ECO:0008006" key="5">
    <source>
        <dbReference type="Google" id="ProtNLM"/>
    </source>
</evidence>
<proteinExistence type="predicted"/>
<gene>
    <name evidence="3" type="ORF">GCM10010862_12040</name>
</gene>
<sequence>MALFSTQAQAEDLYSQSLLLAGARDLASATSVDHWDLVARQLVVLLDQFYVHLPLKRSSLGVDPVQDARLLVDEVPFMPSDVEFFRRVFNILIRLRDRHTAIRLPSPWRDMVAYLPFAVESYFDQAGRHLVVSKIMADTGDAEFGPGVEITHWNGTPIRRHIEALSWNTEGANPFARVAIALRSLTARPLGYMPQPDEDWVTITYRSNKGAHRSVSVPWRIYFPETGSAASIANVTASANRVLFQGVDRNTLIINNTWYDLFTRATPATERAGASDLFDDIVQAKTVATPSGEWGYLRIFSFEVPDPAGFVNRVAGLLSQLPQNGLIVDVRANPGGSIPAGEGLMRLFTGRVVESAPVSFRNTQAVRRLGGLSPFLAWKHSLDMQYETGDVFSQGFALTPDEIGPRGVYSGRVVVIIDALCYSTTDFFAAGMQDNGLAEILGVDPVTGAGGANVWNHGVLGQFAAQGGGSDIQPLPSNIDIDLSVRRSTRVGPSLGLPLEGLGVFADHQYQLTRRDVLENNEDLIAFAGGILAAGG</sequence>
<dbReference type="PANTHER" id="PTHR32060:SF22">
    <property type="entry name" value="CARBOXYL-TERMINAL-PROCESSING PEPTIDASE 3, CHLOROPLASTIC"/>
    <property type="match status" value="1"/>
</dbReference>
<dbReference type="Pfam" id="PF17816">
    <property type="entry name" value="PDZ_4"/>
    <property type="match status" value="1"/>
</dbReference>
<reference evidence="4" key="1">
    <citation type="journal article" date="2019" name="Int. J. Syst. Evol. Microbiol.">
        <title>The Global Catalogue of Microorganisms (GCM) 10K type strain sequencing project: providing services to taxonomists for standard genome sequencing and annotation.</title>
        <authorList>
            <consortium name="The Broad Institute Genomics Platform"/>
            <consortium name="The Broad Institute Genome Sequencing Center for Infectious Disease"/>
            <person name="Wu L."/>
            <person name="Ma J."/>
        </authorList>
    </citation>
    <scope>NUCLEOTIDE SEQUENCE [LARGE SCALE GENOMIC DNA]</scope>
    <source>
        <strain evidence="4">NBRC 112416</strain>
    </source>
</reference>
<dbReference type="SUPFAM" id="SSF52096">
    <property type="entry name" value="ClpP/crotonase"/>
    <property type="match status" value="1"/>
</dbReference>
<keyword evidence="4" id="KW-1185">Reference proteome</keyword>
<dbReference type="PANTHER" id="PTHR32060">
    <property type="entry name" value="TAIL-SPECIFIC PROTEASE"/>
    <property type="match status" value="1"/>
</dbReference>
<protein>
    <recommendedName>
        <fullName evidence="5">Tail specific protease domain-containing protein</fullName>
    </recommendedName>
</protein>
<evidence type="ECO:0000259" key="2">
    <source>
        <dbReference type="Pfam" id="PF17816"/>
    </source>
</evidence>
<dbReference type="Pfam" id="PF03572">
    <property type="entry name" value="Peptidase_S41"/>
    <property type="match status" value="1"/>
</dbReference>
<dbReference type="InterPro" id="IPR005151">
    <property type="entry name" value="Tail-specific_protease"/>
</dbReference>
<feature type="domain" description="Chlamydial protease/proteasome-like activity factor PDZ" evidence="2">
    <location>
        <begin position="112"/>
        <end position="225"/>
    </location>
</feature>
<dbReference type="RefSeq" id="WP_284339394.1">
    <property type="nucleotide sequence ID" value="NZ_BSNS01000007.1"/>
</dbReference>
<feature type="domain" description="Tail specific protease" evidence="1">
    <location>
        <begin position="295"/>
        <end position="451"/>
    </location>
</feature>
<dbReference type="InterPro" id="IPR029045">
    <property type="entry name" value="ClpP/crotonase-like_dom_sf"/>
</dbReference>
<evidence type="ECO:0000259" key="1">
    <source>
        <dbReference type="Pfam" id="PF03572"/>
    </source>
</evidence>